<evidence type="ECO:0000256" key="2">
    <source>
        <dbReference type="SAM" id="SignalP"/>
    </source>
</evidence>
<dbReference type="Gene3D" id="3.10.100.10">
    <property type="entry name" value="Mannose-Binding Protein A, subunit A"/>
    <property type="match status" value="1"/>
</dbReference>
<dbReference type="EMBL" id="FNTI01000001">
    <property type="protein sequence ID" value="SEC13431.1"/>
    <property type="molecule type" value="Genomic_DNA"/>
</dbReference>
<gene>
    <name evidence="3" type="ORF">SAMN05444171_0732</name>
</gene>
<feature type="chain" id="PRO_5030032112" description="Lectin" evidence="2">
    <location>
        <begin position="28"/>
        <end position="225"/>
    </location>
</feature>
<dbReference type="InterPro" id="IPR016187">
    <property type="entry name" value="CTDL_fold"/>
</dbReference>
<dbReference type="RefSeq" id="WP_074815670.1">
    <property type="nucleotide sequence ID" value="NZ_FNTI01000001.1"/>
</dbReference>
<dbReference type="Proteomes" id="UP000183208">
    <property type="component" value="Unassembled WGS sequence"/>
</dbReference>
<dbReference type="OrthoDB" id="3078267at2"/>
<evidence type="ECO:0000256" key="1">
    <source>
        <dbReference type="SAM" id="MobiDB-lite"/>
    </source>
</evidence>
<proteinExistence type="predicted"/>
<dbReference type="InterPro" id="IPR016186">
    <property type="entry name" value="C-type_lectin-like/link_sf"/>
</dbReference>
<organism evidence="3 4">
    <name type="scientific">Bradyrhizobium lablabi</name>
    <dbReference type="NCBI Taxonomy" id="722472"/>
    <lineage>
        <taxon>Bacteria</taxon>
        <taxon>Pseudomonadati</taxon>
        <taxon>Pseudomonadota</taxon>
        <taxon>Alphaproteobacteria</taxon>
        <taxon>Hyphomicrobiales</taxon>
        <taxon>Nitrobacteraceae</taxon>
        <taxon>Bradyrhizobium</taxon>
    </lineage>
</organism>
<keyword evidence="2" id="KW-0732">Signal</keyword>
<evidence type="ECO:0000313" key="4">
    <source>
        <dbReference type="Proteomes" id="UP000183208"/>
    </source>
</evidence>
<sequence>MKNFARIMAPAAALAAISFVAAQPAQAQSAATSFFVTSNGIGNGGNLGGLAGADNQCQTLAQAAGAGAKTWRAYLSTQEASGTPAVNARDRIGKGPWQNAKGVVIAKDVAELHGANGLTKQTALNEKGEVVNGRGDTPNRHDALTGSQPDGTAFAAGEDRTCKNWTSSTQGAAMLGHIDRIGLRDDDASKSWNSSHPSRGADGGCSQADFKSTGGDGLMYCFAAN</sequence>
<accession>A0A1M7LDL6</accession>
<protein>
    <recommendedName>
        <fullName evidence="5">Lectin</fullName>
    </recommendedName>
</protein>
<dbReference type="SUPFAM" id="SSF56436">
    <property type="entry name" value="C-type lectin-like"/>
    <property type="match status" value="1"/>
</dbReference>
<dbReference type="AlphaFoldDB" id="A0A1M7LDL6"/>
<reference evidence="3 4" key="1">
    <citation type="submission" date="2016-10" db="EMBL/GenBank/DDBJ databases">
        <authorList>
            <person name="de Groot N.N."/>
        </authorList>
    </citation>
    <scope>NUCLEOTIDE SEQUENCE [LARGE SCALE GENOMIC DNA]</scope>
    <source>
        <strain evidence="3 4">GAS522</strain>
    </source>
</reference>
<name>A0A1M7LDL6_9BRAD</name>
<evidence type="ECO:0000313" key="3">
    <source>
        <dbReference type="EMBL" id="SEC13431.1"/>
    </source>
</evidence>
<feature type="region of interest" description="Disordered" evidence="1">
    <location>
        <begin position="129"/>
        <end position="153"/>
    </location>
</feature>
<evidence type="ECO:0008006" key="5">
    <source>
        <dbReference type="Google" id="ProtNLM"/>
    </source>
</evidence>
<feature type="signal peptide" evidence="2">
    <location>
        <begin position="1"/>
        <end position="27"/>
    </location>
</feature>